<protein>
    <recommendedName>
        <fullName evidence="14">EGF-like domain-containing protein</fullName>
    </recommendedName>
</protein>
<dbReference type="GO" id="GO:0005737">
    <property type="term" value="C:cytoplasm"/>
    <property type="evidence" value="ECO:0007669"/>
    <property type="project" value="TreeGrafter"/>
</dbReference>
<evidence type="ECO:0000256" key="3">
    <source>
        <dbReference type="ARBA" id="ARBA00022723"/>
    </source>
</evidence>
<evidence type="ECO:0000256" key="1">
    <source>
        <dbReference type="ARBA" id="ARBA00005860"/>
    </source>
</evidence>
<keyword evidence="6 8" id="KW-0482">Metalloprotease</keyword>
<dbReference type="EMBL" id="HBNS01011502">
    <property type="protein sequence ID" value="CAE4596536.1"/>
    <property type="molecule type" value="Transcribed_RNA"/>
</dbReference>
<dbReference type="Pfam" id="PF01457">
    <property type="entry name" value="Peptidase_M8"/>
    <property type="match status" value="2"/>
</dbReference>
<evidence type="ECO:0000256" key="8">
    <source>
        <dbReference type="PIRSR" id="PIRSR601577-2"/>
    </source>
</evidence>
<feature type="compositionally biased region" description="Low complexity" evidence="10">
    <location>
        <begin position="18"/>
        <end position="32"/>
    </location>
</feature>
<dbReference type="GO" id="GO:0046872">
    <property type="term" value="F:metal ion binding"/>
    <property type="evidence" value="ECO:0007669"/>
    <property type="project" value="UniProtKB-KW"/>
</dbReference>
<feature type="active site" evidence="7">
    <location>
        <position position="383"/>
    </location>
</feature>
<accession>A0A7S4QX03</accession>
<keyword evidence="11" id="KW-0812">Transmembrane</keyword>
<dbReference type="Gene3D" id="3.90.132.10">
    <property type="entry name" value="Leishmanolysin , domain 2"/>
    <property type="match status" value="1"/>
</dbReference>
<comment type="similarity">
    <text evidence="1">Belongs to the peptidase M8 family.</text>
</comment>
<feature type="chain" id="PRO_5031007799" description="EGF-like domain-containing protein" evidence="12">
    <location>
        <begin position="22"/>
        <end position="836"/>
    </location>
</feature>
<dbReference type="Gene3D" id="3.10.170.20">
    <property type="match status" value="1"/>
</dbReference>
<keyword evidence="11" id="KW-1133">Transmembrane helix</keyword>
<reference evidence="13" key="1">
    <citation type="submission" date="2021-01" db="EMBL/GenBank/DDBJ databases">
        <authorList>
            <person name="Corre E."/>
            <person name="Pelletier E."/>
            <person name="Niang G."/>
            <person name="Scheremetjew M."/>
            <person name="Finn R."/>
            <person name="Kale V."/>
            <person name="Holt S."/>
            <person name="Cochrane G."/>
            <person name="Meng A."/>
            <person name="Brown T."/>
            <person name="Cohen L."/>
        </authorList>
    </citation>
    <scope>NUCLEOTIDE SEQUENCE</scope>
    <source>
        <strain evidence="13">GSO104</strain>
    </source>
</reference>
<evidence type="ECO:0000256" key="4">
    <source>
        <dbReference type="ARBA" id="ARBA00022801"/>
    </source>
</evidence>
<name>A0A7S4QX03_9STRA</name>
<feature type="transmembrane region" description="Helical" evidence="11">
    <location>
        <begin position="811"/>
        <end position="833"/>
    </location>
</feature>
<evidence type="ECO:0000256" key="12">
    <source>
        <dbReference type="SAM" id="SignalP"/>
    </source>
</evidence>
<organism evidence="13">
    <name type="scientific">Ditylum brightwellii</name>
    <dbReference type="NCBI Taxonomy" id="49249"/>
    <lineage>
        <taxon>Eukaryota</taxon>
        <taxon>Sar</taxon>
        <taxon>Stramenopiles</taxon>
        <taxon>Ochrophyta</taxon>
        <taxon>Bacillariophyta</taxon>
        <taxon>Mediophyceae</taxon>
        <taxon>Lithodesmiophycidae</taxon>
        <taxon>Lithodesmiales</taxon>
        <taxon>Lithodesmiaceae</taxon>
        <taxon>Ditylum</taxon>
    </lineage>
</organism>
<dbReference type="InterPro" id="IPR001577">
    <property type="entry name" value="Peptidase_M8"/>
</dbReference>
<keyword evidence="12" id="KW-0732">Signal</keyword>
<sequence>MARMKLLWLSCAAATVTTSAASSSSTPTPTSSSRKRRILKYHDGRKEQVIQPLMKYSEHEQKNKDNEYAVHTYHSSSIARPPHEKHAPRTQKAKKRSDINPLEPIHPSRYVNYQNHPYQKRELRSRHARPGNEARVPKLSVLDAFNSMLNGEEETDDRPSEPHAFQSLRIHYDTTELESWAQHNSTSSPHTAAQIAYLMNYVLPSTAQLWSEALKVVRTASPLIIEHDSCPFASPESSPSFTTGVTDADIIIYVTANGDVCSNGNVLANAHSCYWDQYQRPIAGNIDFCLDTIEEGHLLIMKQVMRNEALMYGSWTMQDVRDVATSTTTAATARLNKEEQKEENREEELEYTLLTKEEQMDLASKRAASNKLLAMAIGTAMHEFAHVLGVTSDDLLFYYDSKTGYPRTPHPTLQTIDCVIPGTTKEVWMPSDNTLRKSNTTNGVSYFEVVTPIVTQVVKNQFNCEEEVTGARLENQPTNGDCFGSHFEERFFLTENMSPVLGGVPEILSSLTLALLHDSGWYEPRYEMARVSPFGHGAGCSFWNAPCIDATTGNVPSYSKGYFCNVEYKLHSFQDAHGGGTRYGNGLGCDAMHTHMGHCDLVNYKSLTSGLSGSAGKFESPGEDFLYFPESKFLGALMETTDYCPTYSIDPISCREVATATASGLLPRLDIPLLLQQEVESTGPSSRCFNTNSVRPMCLNARCDEESHTIKVMIGEQTYTCEEDGQMMEVPGTEGRVKFECPRLADMCPDLICPANCAGHGICDYSMPNPECRCFDENDITPGCYKSFTTMGPQVGWDEFITANGSSSNKLTWFLFSNKLLHGVIIFVSIYFIGLT</sequence>
<evidence type="ECO:0000256" key="10">
    <source>
        <dbReference type="SAM" id="MobiDB-lite"/>
    </source>
</evidence>
<dbReference type="PANTHER" id="PTHR10942:SF0">
    <property type="entry name" value="LEISHMANOLYSIN-LIKE PEPTIDASE"/>
    <property type="match status" value="1"/>
</dbReference>
<keyword evidence="4" id="KW-0378">Hydrolase</keyword>
<evidence type="ECO:0000256" key="5">
    <source>
        <dbReference type="ARBA" id="ARBA00022833"/>
    </source>
</evidence>
<dbReference type="AlphaFoldDB" id="A0A7S4QX03"/>
<keyword evidence="9" id="KW-0175">Coiled coil</keyword>
<feature type="coiled-coil region" evidence="9">
    <location>
        <begin position="330"/>
        <end position="357"/>
    </location>
</feature>
<evidence type="ECO:0000256" key="6">
    <source>
        <dbReference type="ARBA" id="ARBA00023049"/>
    </source>
</evidence>
<dbReference type="PANTHER" id="PTHR10942">
    <property type="entry name" value="LEISHMANOLYSIN-LIKE PEPTIDASE"/>
    <property type="match status" value="1"/>
</dbReference>
<gene>
    <name evidence="13" type="ORF">DBRI00130_LOCUS9296</name>
</gene>
<dbReference type="GO" id="GO:0016020">
    <property type="term" value="C:membrane"/>
    <property type="evidence" value="ECO:0007669"/>
    <property type="project" value="InterPro"/>
</dbReference>
<feature type="binding site" evidence="8">
    <location>
        <position position="382"/>
    </location>
    <ligand>
        <name>Zn(2+)</name>
        <dbReference type="ChEBI" id="CHEBI:29105"/>
        <note>catalytic</note>
    </ligand>
</feature>
<feature type="signal peptide" evidence="12">
    <location>
        <begin position="1"/>
        <end position="21"/>
    </location>
</feature>
<keyword evidence="3 8" id="KW-0479">Metal-binding</keyword>
<evidence type="ECO:0000256" key="2">
    <source>
        <dbReference type="ARBA" id="ARBA00022670"/>
    </source>
</evidence>
<dbReference type="GO" id="GO:0006508">
    <property type="term" value="P:proteolysis"/>
    <property type="evidence" value="ECO:0007669"/>
    <property type="project" value="UniProtKB-KW"/>
</dbReference>
<feature type="region of interest" description="Disordered" evidence="10">
    <location>
        <begin position="18"/>
        <end position="44"/>
    </location>
</feature>
<evidence type="ECO:0000256" key="7">
    <source>
        <dbReference type="PIRSR" id="PIRSR601577-1"/>
    </source>
</evidence>
<dbReference type="GO" id="GO:0007155">
    <property type="term" value="P:cell adhesion"/>
    <property type="evidence" value="ECO:0007669"/>
    <property type="project" value="InterPro"/>
</dbReference>
<proteinExistence type="inferred from homology"/>
<dbReference type="SUPFAM" id="SSF55486">
    <property type="entry name" value="Metalloproteases ('zincins'), catalytic domain"/>
    <property type="match status" value="2"/>
</dbReference>
<dbReference type="GO" id="GO:0004222">
    <property type="term" value="F:metalloendopeptidase activity"/>
    <property type="evidence" value="ECO:0007669"/>
    <property type="project" value="InterPro"/>
</dbReference>
<feature type="binding site" evidence="8">
    <location>
        <position position="486"/>
    </location>
    <ligand>
        <name>Zn(2+)</name>
        <dbReference type="ChEBI" id="CHEBI:29105"/>
        <note>catalytic</note>
    </ligand>
</feature>
<comment type="cofactor">
    <cofactor evidence="8">
        <name>Zn(2+)</name>
        <dbReference type="ChEBI" id="CHEBI:29105"/>
    </cofactor>
    <text evidence="8">Binds 1 zinc ion per subunit.</text>
</comment>
<keyword evidence="11" id="KW-0472">Membrane</keyword>
<keyword evidence="2" id="KW-0645">Protease</keyword>
<evidence type="ECO:0008006" key="14">
    <source>
        <dbReference type="Google" id="ProtNLM"/>
    </source>
</evidence>
<keyword evidence="5 8" id="KW-0862">Zinc</keyword>
<evidence type="ECO:0000256" key="11">
    <source>
        <dbReference type="SAM" id="Phobius"/>
    </source>
</evidence>
<evidence type="ECO:0000256" key="9">
    <source>
        <dbReference type="SAM" id="Coils"/>
    </source>
</evidence>
<feature type="region of interest" description="Disordered" evidence="10">
    <location>
        <begin position="74"/>
        <end position="115"/>
    </location>
</feature>
<evidence type="ECO:0000313" key="13">
    <source>
        <dbReference type="EMBL" id="CAE4596536.1"/>
    </source>
</evidence>
<feature type="binding site" evidence="8">
    <location>
        <position position="386"/>
    </location>
    <ligand>
        <name>Zn(2+)</name>
        <dbReference type="ChEBI" id="CHEBI:29105"/>
        <note>catalytic</note>
    </ligand>
</feature>